<dbReference type="InterPro" id="IPR036866">
    <property type="entry name" value="RibonucZ/Hydroxyglut_hydro"/>
</dbReference>
<dbReference type="InterPro" id="IPR004797">
    <property type="entry name" value="Competence_ComEC/Rec2"/>
</dbReference>
<evidence type="ECO:0000256" key="6">
    <source>
        <dbReference type="SAM" id="Phobius"/>
    </source>
</evidence>
<keyword evidence="5 6" id="KW-0472">Membrane</keyword>
<evidence type="ECO:0000313" key="8">
    <source>
        <dbReference type="EMBL" id="MCV9884921.1"/>
    </source>
</evidence>
<dbReference type="Pfam" id="PF13567">
    <property type="entry name" value="DUF4131"/>
    <property type="match status" value="1"/>
</dbReference>
<dbReference type="SMART" id="SM00849">
    <property type="entry name" value="Lactamase_B"/>
    <property type="match status" value="1"/>
</dbReference>
<protein>
    <submittedName>
        <fullName evidence="8">DNA internalization-related competence protein ComEC/Rec2</fullName>
    </submittedName>
</protein>
<dbReference type="InterPro" id="IPR001279">
    <property type="entry name" value="Metallo-B-lactamas"/>
</dbReference>
<evidence type="ECO:0000313" key="9">
    <source>
        <dbReference type="Proteomes" id="UP001526147"/>
    </source>
</evidence>
<dbReference type="InterPro" id="IPR052159">
    <property type="entry name" value="Competence_DNA_uptake"/>
</dbReference>
<dbReference type="PANTHER" id="PTHR30619">
    <property type="entry name" value="DNA INTERNALIZATION/COMPETENCE PROTEIN COMEC/REC2"/>
    <property type="match status" value="1"/>
</dbReference>
<evidence type="ECO:0000256" key="5">
    <source>
        <dbReference type="ARBA" id="ARBA00023136"/>
    </source>
</evidence>
<proteinExistence type="predicted"/>
<gene>
    <name evidence="8" type="ORF">OIH86_04590</name>
</gene>
<accession>A0ABT3DD71</accession>
<feature type="transmembrane region" description="Helical" evidence="6">
    <location>
        <begin position="332"/>
        <end position="349"/>
    </location>
</feature>
<feature type="transmembrane region" description="Helical" evidence="6">
    <location>
        <begin position="9"/>
        <end position="42"/>
    </location>
</feature>
<feature type="domain" description="Metallo-beta-lactamase" evidence="7">
    <location>
        <begin position="513"/>
        <end position="723"/>
    </location>
</feature>
<feature type="transmembrane region" description="Helical" evidence="6">
    <location>
        <begin position="356"/>
        <end position="379"/>
    </location>
</feature>
<evidence type="ECO:0000256" key="2">
    <source>
        <dbReference type="ARBA" id="ARBA00022475"/>
    </source>
</evidence>
<keyword evidence="2" id="KW-1003">Cell membrane</keyword>
<keyword evidence="3 6" id="KW-0812">Transmembrane</keyword>
<dbReference type="Proteomes" id="UP001526147">
    <property type="component" value="Unassembled WGS sequence"/>
</dbReference>
<dbReference type="NCBIfam" id="TIGR00361">
    <property type="entry name" value="ComEC_Rec2"/>
    <property type="match status" value="1"/>
</dbReference>
<feature type="transmembrane region" description="Helical" evidence="6">
    <location>
        <begin position="267"/>
        <end position="299"/>
    </location>
</feature>
<dbReference type="PANTHER" id="PTHR30619:SF1">
    <property type="entry name" value="RECOMBINATION PROTEIN 2"/>
    <property type="match status" value="1"/>
</dbReference>
<organism evidence="8 9">
    <name type="scientific">Metabacillus halosaccharovorans</name>
    <dbReference type="NCBI Taxonomy" id="930124"/>
    <lineage>
        <taxon>Bacteria</taxon>
        <taxon>Bacillati</taxon>
        <taxon>Bacillota</taxon>
        <taxon>Bacilli</taxon>
        <taxon>Bacillales</taxon>
        <taxon>Bacillaceae</taxon>
        <taxon>Metabacillus</taxon>
    </lineage>
</organism>
<dbReference type="InterPro" id="IPR035681">
    <property type="entry name" value="ComA-like_MBL"/>
</dbReference>
<feature type="transmembrane region" description="Helical" evidence="6">
    <location>
        <begin position="480"/>
        <end position="500"/>
    </location>
</feature>
<comment type="subcellular location">
    <subcellularLocation>
        <location evidence="1">Cell membrane</location>
        <topology evidence="1">Multi-pass membrane protein</topology>
    </subcellularLocation>
</comment>
<feature type="transmembrane region" description="Helical" evidence="6">
    <location>
        <begin position="230"/>
        <end position="255"/>
    </location>
</feature>
<comment type="caution">
    <text evidence="8">The sequence shown here is derived from an EMBL/GenBank/DDBJ whole genome shotgun (WGS) entry which is preliminary data.</text>
</comment>
<evidence type="ECO:0000256" key="4">
    <source>
        <dbReference type="ARBA" id="ARBA00022989"/>
    </source>
</evidence>
<dbReference type="InterPro" id="IPR025405">
    <property type="entry name" value="DUF4131"/>
</dbReference>
<feature type="transmembrane region" description="Helical" evidence="6">
    <location>
        <begin position="399"/>
        <end position="421"/>
    </location>
</feature>
<reference evidence="8 9" key="1">
    <citation type="submission" date="2022-10" db="EMBL/GenBank/DDBJ databases">
        <title>Draft genome assembly of moderately radiation resistant bacterium Metabacillus halosaccharovorans.</title>
        <authorList>
            <person name="Pal S."/>
            <person name="Gopinathan A."/>
        </authorList>
    </citation>
    <scope>NUCLEOTIDE SEQUENCE [LARGE SCALE GENOMIC DNA]</scope>
    <source>
        <strain evidence="8 9">VITHBRA001</strain>
    </source>
</reference>
<feature type="transmembrane region" description="Helical" evidence="6">
    <location>
        <begin position="450"/>
        <end position="468"/>
    </location>
</feature>
<sequence>MLHIKGQLLFFAISASLSLLICRLQFHPLSLCLTLLFLLYILLKFKPIHVIFHILTIFFFIFLFTITEKHNQSSLTEGDYFTLGEIISIPSVDGNQLKGLMKNEEKEKLTFRYTIETIEQKEVVKKLKPGDQCLFKGELHTPKAATMPNAFDYKQYLHDQHIHWQYKIEKIERCNSPNQFKVDTFLLHIRLKGLKLIELHFPPSSEGIVQALLFGERQLIDEEVEKGYQVLGIVHLLAISGLHVAILVGGIYYVIIYCGVTHERARLIFLVLLPIYMVITGGSPSVIRASFMVILYFLIKIFRLKIPAIDVISFTCLFLLIFNPYYLFQVGFQLSFVVSLGLLLSAKLISQYKSFLAVLTIVSSIAQLCSIPLLLFHFFEVSLISLPLNMMFVPFYSYLILPLSIAAAFFIIAFPPLGTVFVSLLDRILSYSHQFVLYVLQLPFSTLVTGRPSIIFILLYCLATYFLLFRIEKRVSINKVCHSVGILMLLFIIQVSSIHVNPYGKVMFIDVGQGDSVLIQLPFNKGVFLIDTGGRISFPQEEWEKTKSTYSLVENITIPYLKSIGITKINGLFLTHGDVDHIGEAVELINQIKIEDLIVPEGFVRGDVEKEVIDIANENNINVEVVRAGNQLIINGFPFYIVSPQELTDSKNDDSLVLWTELGGVEWLFTGDAEHGSEEKLLRKYPGIQADVLKVGHHGSKGSTSEQFLYALSPSVAVISAGYNNRYQHPHLEVIEKLKSRDIKIFRTDLHGGILYEFKGTNGTFSIHPPYDEVK</sequence>
<feature type="transmembrane region" description="Helical" evidence="6">
    <location>
        <begin position="306"/>
        <end position="326"/>
    </location>
</feature>
<keyword evidence="9" id="KW-1185">Reference proteome</keyword>
<feature type="transmembrane region" description="Helical" evidence="6">
    <location>
        <begin position="48"/>
        <end position="66"/>
    </location>
</feature>
<evidence type="ECO:0000256" key="1">
    <source>
        <dbReference type="ARBA" id="ARBA00004651"/>
    </source>
</evidence>
<name>A0ABT3DD71_9BACI</name>
<dbReference type="EMBL" id="JAOYEY010000024">
    <property type="protein sequence ID" value="MCV9884921.1"/>
    <property type="molecule type" value="Genomic_DNA"/>
</dbReference>
<dbReference type="InterPro" id="IPR004477">
    <property type="entry name" value="ComEC_N"/>
</dbReference>
<dbReference type="Gene3D" id="3.60.15.10">
    <property type="entry name" value="Ribonuclease Z/Hydroxyacylglutathione hydrolase-like"/>
    <property type="match status" value="1"/>
</dbReference>
<dbReference type="RefSeq" id="WP_264141801.1">
    <property type="nucleotide sequence ID" value="NZ_JAOYEY010000024.1"/>
</dbReference>
<dbReference type="Pfam" id="PF00753">
    <property type="entry name" value="Lactamase_B"/>
    <property type="match status" value="1"/>
</dbReference>
<keyword evidence="4 6" id="KW-1133">Transmembrane helix</keyword>
<evidence type="ECO:0000256" key="3">
    <source>
        <dbReference type="ARBA" id="ARBA00022692"/>
    </source>
</evidence>
<dbReference type="SUPFAM" id="SSF56281">
    <property type="entry name" value="Metallo-hydrolase/oxidoreductase"/>
    <property type="match status" value="1"/>
</dbReference>
<dbReference type="CDD" id="cd07731">
    <property type="entry name" value="ComA-like_MBL-fold"/>
    <property type="match status" value="1"/>
</dbReference>
<dbReference type="NCBIfam" id="TIGR00360">
    <property type="entry name" value="ComEC_N-term"/>
    <property type="match status" value="1"/>
</dbReference>
<dbReference type="Pfam" id="PF03772">
    <property type="entry name" value="Competence"/>
    <property type="match status" value="1"/>
</dbReference>
<evidence type="ECO:0000259" key="7">
    <source>
        <dbReference type="SMART" id="SM00849"/>
    </source>
</evidence>